<dbReference type="PIRSF" id="PIRSF000535">
    <property type="entry name" value="1PFK/6PFK/LacC"/>
    <property type="match status" value="1"/>
</dbReference>
<reference evidence="8 9" key="1">
    <citation type="submission" date="2021-07" db="EMBL/GenBank/DDBJ databases">
        <title>Karlodiniumbacter phycospheric gen. nov., sp. nov., a phycosphere bacterium isolated from karlodinium veneficum.</title>
        <authorList>
            <person name="Peng Y."/>
            <person name="Jiang L."/>
            <person name="Lee J."/>
        </authorList>
    </citation>
    <scope>NUCLEOTIDE SEQUENCE</scope>
    <source>
        <strain evidence="8 9">N5</strain>
    </source>
</reference>
<accession>A0A975TZ55</accession>
<evidence type="ECO:0000256" key="2">
    <source>
        <dbReference type="ARBA" id="ARBA00022679"/>
    </source>
</evidence>
<evidence type="ECO:0000313" key="8">
    <source>
        <dbReference type="EMBL" id="QXL89951.1"/>
    </source>
</evidence>
<dbReference type="EMBL" id="CP078073">
    <property type="protein sequence ID" value="QXL89951.1"/>
    <property type="molecule type" value="Genomic_DNA"/>
</dbReference>
<name>A0A975TZ55_9RHOB</name>
<proteinExistence type="inferred from homology"/>
<dbReference type="PROSITE" id="PS00583">
    <property type="entry name" value="PFKB_KINASES_1"/>
    <property type="match status" value="1"/>
</dbReference>
<keyword evidence="2 6" id="KW-0808">Transferase</keyword>
<dbReference type="GO" id="GO:0005829">
    <property type="term" value="C:cytosol"/>
    <property type="evidence" value="ECO:0007669"/>
    <property type="project" value="TreeGrafter"/>
</dbReference>
<gene>
    <name evidence="8" type="ORF">KUL25_04535</name>
</gene>
<dbReference type="PANTHER" id="PTHR46566">
    <property type="entry name" value="1-PHOSPHOFRUCTOKINASE-RELATED"/>
    <property type="match status" value="1"/>
</dbReference>
<dbReference type="NCBIfam" id="TIGR03168">
    <property type="entry name" value="1-PFK"/>
    <property type="match status" value="1"/>
</dbReference>
<keyword evidence="5" id="KW-0067">ATP-binding</keyword>
<keyword evidence="4 8" id="KW-0418">Kinase</keyword>
<evidence type="ECO:0000256" key="3">
    <source>
        <dbReference type="ARBA" id="ARBA00022741"/>
    </source>
</evidence>
<sequence>MTLNPALDLETSLAEMRPREKLRCTPPRSDPGGGGINVARAIHALGSTARAAVALGGPTGATIATALQEAGIDVLPLAAPGPTRQNLSVIEASTGEQFRFIFPGPTWIPADLAAVEPPLSKAVVAGDILVLSGSLPPGLAAEALVDLAMSHVARGVRVVVDTSGAALVAMVAAARGMNLLRMDGPEAEELCGRPLPRAADSADAAQAMVNDGVAEAVIIARGKDGSVLATANGRWFAPAADVPVVSVTGAGDSFVAAATLAMSRGAAWPEVLSCGCSAASAAVTTPATALCDPEVYLALLPGTRARRI</sequence>
<protein>
    <recommendedName>
        <fullName evidence="6">Phosphofructokinase</fullName>
    </recommendedName>
</protein>
<dbReference type="PROSITE" id="PS00584">
    <property type="entry name" value="PFKB_KINASES_2"/>
    <property type="match status" value="1"/>
</dbReference>
<evidence type="ECO:0000256" key="4">
    <source>
        <dbReference type="ARBA" id="ARBA00022777"/>
    </source>
</evidence>
<feature type="domain" description="Carbohydrate kinase PfkB" evidence="7">
    <location>
        <begin position="20"/>
        <end position="293"/>
    </location>
</feature>
<dbReference type="Gene3D" id="3.40.1190.20">
    <property type="match status" value="1"/>
</dbReference>
<dbReference type="AlphaFoldDB" id="A0A975TZ55"/>
<dbReference type="GO" id="GO:0005524">
    <property type="term" value="F:ATP binding"/>
    <property type="evidence" value="ECO:0007669"/>
    <property type="project" value="UniProtKB-KW"/>
</dbReference>
<keyword evidence="3" id="KW-0547">Nucleotide-binding</keyword>
<dbReference type="SUPFAM" id="SSF53613">
    <property type="entry name" value="Ribokinase-like"/>
    <property type="match status" value="1"/>
</dbReference>
<evidence type="ECO:0000256" key="5">
    <source>
        <dbReference type="ARBA" id="ARBA00022840"/>
    </source>
</evidence>
<dbReference type="InterPro" id="IPR002173">
    <property type="entry name" value="Carboh/pur_kinase_PfkB_CS"/>
</dbReference>
<dbReference type="EMBL" id="JAIMBW010000001">
    <property type="protein sequence ID" value="MBY4892026.1"/>
    <property type="molecule type" value="Genomic_DNA"/>
</dbReference>
<comment type="similarity">
    <text evidence="1 6">Belongs to the carbohydrate kinase PfkB family.</text>
</comment>
<evidence type="ECO:0000259" key="7">
    <source>
        <dbReference type="Pfam" id="PF00294"/>
    </source>
</evidence>
<dbReference type="PANTHER" id="PTHR46566:SF2">
    <property type="entry name" value="ATP-DEPENDENT 6-PHOSPHOFRUCTOKINASE ISOZYME 2"/>
    <property type="match status" value="1"/>
</dbReference>
<dbReference type="InterPro" id="IPR017583">
    <property type="entry name" value="Tagatose/fructose_Pkinase"/>
</dbReference>
<evidence type="ECO:0000256" key="1">
    <source>
        <dbReference type="ARBA" id="ARBA00010688"/>
    </source>
</evidence>
<dbReference type="InterPro" id="IPR011611">
    <property type="entry name" value="PfkB_dom"/>
</dbReference>
<evidence type="ECO:0000313" key="9">
    <source>
        <dbReference type="Proteomes" id="UP000693972"/>
    </source>
</evidence>
<dbReference type="GO" id="GO:0003872">
    <property type="term" value="F:6-phosphofructokinase activity"/>
    <property type="evidence" value="ECO:0007669"/>
    <property type="project" value="TreeGrafter"/>
</dbReference>
<evidence type="ECO:0000256" key="6">
    <source>
        <dbReference type="PIRNR" id="PIRNR000535"/>
    </source>
</evidence>
<dbReference type="InterPro" id="IPR029056">
    <property type="entry name" value="Ribokinase-like"/>
</dbReference>
<keyword evidence="9" id="KW-1185">Reference proteome</keyword>
<organism evidence="8">
    <name type="scientific">Gymnodinialimonas phycosphaerae</name>
    <dbReference type="NCBI Taxonomy" id="2841589"/>
    <lineage>
        <taxon>Bacteria</taxon>
        <taxon>Pseudomonadati</taxon>
        <taxon>Pseudomonadota</taxon>
        <taxon>Alphaproteobacteria</taxon>
        <taxon>Rhodobacterales</taxon>
        <taxon>Paracoccaceae</taxon>
        <taxon>Gymnodinialimonas</taxon>
    </lineage>
</organism>
<dbReference type="Proteomes" id="UP000693972">
    <property type="component" value="Unassembled WGS sequence"/>
</dbReference>
<dbReference type="Pfam" id="PF00294">
    <property type="entry name" value="PfkB"/>
    <property type="match status" value="1"/>
</dbReference>